<comment type="caution">
    <text evidence="1">The sequence shown here is derived from an EMBL/GenBank/DDBJ whole genome shotgun (WGS) entry which is preliminary data.</text>
</comment>
<dbReference type="PATRIC" id="fig|1195763.3.peg.3799"/>
<dbReference type="OrthoDB" id="5888461at2"/>
<dbReference type="Proteomes" id="UP000036097">
    <property type="component" value="Unassembled WGS sequence"/>
</dbReference>
<evidence type="ECO:0000313" key="1">
    <source>
        <dbReference type="EMBL" id="KLV03823.1"/>
    </source>
</evidence>
<proteinExistence type="predicted"/>
<keyword evidence="2" id="KW-1185">Reference proteome</keyword>
<evidence type="ECO:0000313" key="2">
    <source>
        <dbReference type="Proteomes" id="UP000036097"/>
    </source>
</evidence>
<dbReference type="EMBL" id="LDOT01000026">
    <property type="protein sequence ID" value="KLV03823.1"/>
    <property type="molecule type" value="Genomic_DNA"/>
</dbReference>
<dbReference type="AlphaFoldDB" id="A0A0J1GVS7"/>
<accession>A0A0J1GVS7</accession>
<gene>
    <name evidence="1" type="ORF">ABT56_17795</name>
</gene>
<reference evidence="1 2" key="1">
    <citation type="submission" date="2015-05" db="EMBL/GenBank/DDBJ databases">
        <title>Photobacterium galathea sp. nov.</title>
        <authorList>
            <person name="Machado H."/>
            <person name="Gram L."/>
        </authorList>
    </citation>
    <scope>NUCLEOTIDE SEQUENCE [LARGE SCALE GENOMIC DNA]</scope>
    <source>
        <strain evidence="1 2">CGMCC 1.12159</strain>
    </source>
</reference>
<dbReference type="RefSeq" id="WP_047880250.1">
    <property type="nucleotide sequence ID" value="NZ_LDOT01000026.1"/>
</dbReference>
<dbReference type="STRING" id="1195763.ABT56_17795"/>
<organism evidence="1 2">
    <name type="scientific">Photobacterium aquae</name>
    <dbReference type="NCBI Taxonomy" id="1195763"/>
    <lineage>
        <taxon>Bacteria</taxon>
        <taxon>Pseudomonadati</taxon>
        <taxon>Pseudomonadota</taxon>
        <taxon>Gammaproteobacteria</taxon>
        <taxon>Vibrionales</taxon>
        <taxon>Vibrionaceae</taxon>
        <taxon>Photobacterium</taxon>
    </lineage>
</organism>
<protein>
    <submittedName>
        <fullName evidence="1">Uncharacterized protein</fullName>
    </submittedName>
</protein>
<sequence length="323" mass="36959">MSNKESYHAIDVPFEYRHTCWFCGEPYYDSYAFMPSPNYDGQEQPLLIPSCEECFGFCRQTRVSGIDLLRDKVKDALHKKYQKHLQIGVNWTKEELEDCEFEGKALEGFRESAWAMFEIAKGRVNYAGWPLTIDGQPVSALSQAFHVEFDGIIYTSLQRAVEQLAKAYAIPQPYLEAVIEVVGRQRLAYAIRFAKTTYGYSADEREASIASLKALVAEEQALAIQVAVPAKGIQASLDELEPLILHRTQIPVHAIQWILERGITNLAQLAECEDDCFDHFGKDSELVAYTYFTAMQVYLEQRDVDPEWAENVDPNRRWFEQLG</sequence>
<name>A0A0J1GVS7_9GAMM</name>